<accession>A0A1N7EKD5</accession>
<evidence type="ECO:0000259" key="2">
    <source>
        <dbReference type="Pfam" id="PF00561"/>
    </source>
</evidence>
<organism evidence="3 4">
    <name type="scientific">Natronorubrum thiooxidans</name>
    <dbReference type="NCBI Taxonomy" id="308853"/>
    <lineage>
        <taxon>Archaea</taxon>
        <taxon>Methanobacteriati</taxon>
        <taxon>Methanobacteriota</taxon>
        <taxon>Stenosarchaea group</taxon>
        <taxon>Halobacteria</taxon>
        <taxon>Halobacteriales</taxon>
        <taxon>Natrialbaceae</taxon>
        <taxon>Natronorubrum</taxon>
    </lineage>
</organism>
<dbReference type="Gene3D" id="3.40.50.1820">
    <property type="entry name" value="alpha/beta hydrolase"/>
    <property type="match status" value="1"/>
</dbReference>
<feature type="domain" description="AB hydrolase-1" evidence="2">
    <location>
        <begin position="100"/>
        <end position="305"/>
    </location>
</feature>
<proteinExistence type="predicted"/>
<evidence type="ECO:0000256" key="1">
    <source>
        <dbReference type="ARBA" id="ARBA00022801"/>
    </source>
</evidence>
<gene>
    <name evidence="3" type="ORF">SAMN05421752_104185</name>
</gene>
<dbReference type="Pfam" id="PF00561">
    <property type="entry name" value="Abhydrolase_1"/>
    <property type="match status" value="1"/>
</dbReference>
<dbReference type="EMBL" id="FTNR01000004">
    <property type="protein sequence ID" value="SIR88479.1"/>
    <property type="molecule type" value="Genomic_DNA"/>
</dbReference>
<dbReference type="PRINTS" id="PR00412">
    <property type="entry name" value="EPOXHYDRLASE"/>
</dbReference>
<dbReference type="InterPro" id="IPR051340">
    <property type="entry name" value="Haloalkane_dehalogenase"/>
</dbReference>
<dbReference type="InterPro" id="IPR000639">
    <property type="entry name" value="Epox_hydrolase-like"/>
</dbReference>
<sequence length="352" mass="39558">MVVNDIIIVVECRVICNGTAVVLVVGQVPTLERRSVAGRQLGIPNACVMRCHSTIMVIRISEERFEELPEFDYGHDYVDVGDVRMAYIEAGPSADVADETFLCLHGEPTWSYLYRKMIPTLAERGRVVAPDFIGFGRSDKYEDRDAYSVEMHYETLRTFVTELDLTNVTLVCQDWGGLLGLALAIEQPERFARLVPMNTVLPDGTQEMPEIWHRFAETVATADELDVGRIVQNGCYNDLPADVLEAYRAPFSDERSLAGVRTFPGLVPQLPEDAGADRFAEARERLADWEKPAFVLFARNDPIMSGFRDPMRELIPTASDQPDVWIDEAAHFLQEDAGEEIAEHIVAFVDRT</sequence>
<protein>
    <submittedName>
        <fullName evidence="3">Haloalkane dehalogenase</fullName>
    </submittedName>
</protein>
<dbReference type="PRINTS" id="PR00111">
    <property type="entry name" value="ABHYDROLASE"/>
</dbReference>
<dbReference type="STRING" id="308853.SAMN05421752_104185"/>
<dbReference type="PANTHER" id="PTHR42977">
    <property type="entry name" value="HYDROLASE-RELATED"/>
    <property type="match status" value="1"/>
</dbReference>
<evidence type="ECO:0000313" key="4">
    <source>
        <dbReference type="Proteomes" id="UP000185936"/>
    </source>
</evidence>
<dbReference type="GO" id="GO:0004301">
    <property type="term" value="F:epoxide hydrolase activity"/>
    <property type="evidence" value="ECO:0007669"/>
    <property type="project" value="TreeGrafter"/>
</dbReference>
<name>A0A1N7EKD5_9EURY</name>
<dbReference type="Proteomes" id="UP000185936">
    <property type="component" value="Unassembled WGS sequence"/>
</dbReference>
<dbReference type="InterPro" id="IPR029058">
    <property type="entry name" value="AB_hydrolase_fold"/>
</dbReference>
<dbReference type="SUPFAM" id="SSF53474">
    <property type="entry name" value="alpha/beta-Hydrolases"/>
    <property type="match status" value="1"/>
</dbReference>
<reference evidence="4" key="1">
    <citation type="submission" date="2017-01" db="EMBL/GenBank/DDBJ databases">
        <authorList>
            <person name="Varghese N."/>
            <person name="Submissions S."/>
        </authorList>
    </citation>
    <scope>NUCLEOTIDE SEQUENCE [LARGE SCALE GENOMIC DNA]</scope>
    <source>
        <strain evidence="4">type strain: HArc-</strain>
    </source>
</reference>
<dbReference type="NCBIfam" id="NF002043">
    <property type="entry name" value="PRK00870.1"/>
    <property type="match status" value="1"/>
</dbReference>
<keyword evidence="1" id="KW-0378">Hydrolase</keyword>
<dbReference type="InterPro" id="IPR000073">
    <property type="entry name" value="AB_hydrolase_1"/>
</dbReference>
<keyword evidence="4" id="KW-1185">Reference proteome</keyword>
<dbReference type="AlphaFoldDB" id="A0A1N7EKD5"/>
<dbReference type="PANTHER" id="PTHR42977:SF3">
    <property type="entry name" value="AB HYDROLASE-1 DOMAIN-CONTAINING PROTEIN"/>
    <property type="match status" value="1"/>
</dbReference>
<evidence type="ECO:0000313" key="3">
    <source>
        <dbReference type="EMBL" id="SIR88479.1"/>
    </source>
</evidence>